<gene>
    <name evidence="1" type="ORF">FC91_GL002704</name>
</gene>
<sequence>MAGENNNLPVRTYQKQFAQLLQEFYRKQAYFNQNIESCELAPDTNSNELL</sequence>
<reference evidence="1 2" key="1">
    <citation type="journal article" date="2015" name="Genome Announc.">
        <title>Expanding the biotechnology potential of lactobacilli through comparative genomics of 213 strains and associated genera.</title>
        <authorList>
            <person name="Sun Z."/>
            <person name="Harris H.M."/>
            <person name="McCann A."/>
            <person name="Guo C."/>
            <person name="Argimon S."/>
            <person name="Zhang W."/>
            <person name="Yang X."/>
            <person name="Jeffery I.B."/>
            <person name="Cooney J.C."/>
            <person name="Kagawa T.F."/>
            <person name="Liu W."/>
            <person name="Song Y."/>
            <person name="Salvetti E."/>
            <person name="Wrobel A."/>
            <person name="Rasinkangas P."/>
            <person name="Parkhill J."/>
            <person name="Rea M.C."/>
            <person name="O'Sullivan O."/>
            <person name="Ritari J."/>
            <person name="Douillard F.P."/>
            <person name="Paul Ross R."/>
            <person name="Yang R."/>
            <person name="Briner A.E."/>
            <person name="Felis G.E."/>
            <person name="de Vos W.M."/>
            <person name="Barrangou R."/>
            <person name="Klaenhammer T.R."/>
            <person name="Caufield P.W."/>
            <person name="Cui Y."/>
            <person name="Zhang H."/>
            <person name="O'Toole P.W."/>
        </authorList>
    </citation>
    <scope>NUCLEOTIDE SEQUENCE [LARGE SCALE GENOMIC DNA]</scope>
    <source>
        <strain evidence="1 2">DSM 16991</strain>
    </source>
</reference>
<protein>
    <submittedName>
        <fullName evidence="1">Uncharacterized protein</fullName>
    </submittedName>
</protein>
<comment type="caution">
    <text evidence="1">The sequence shown here is derived from an EMBL/GenBank/DDBJ whole genome shotgun (WGS) entry which is preliminary data.</text>
</comment>
<name>A0A0R1XK47_9LACO</name>
<accession>A0A0R1XK47</accession>
<dbReference type="EMBL" id="AZFW01000052">
    <property type="protein sequence ID" value="KRM27267.1"/>
    <property type="molecule type" value="Genomic_DNA"/>
</dbReference>
<dbReference type="AlphaFoldDB" id="A0A0R1XK47"/>
<dbReference type="Proteomes" id="UP000050949">
    <property type="component" value="Unassembled WGS sequence"/>
</dbReference>
<evidence type="ECO:0000313" key="1">
    <source>
        <dbReference type="EMBL" id="KRM27267.1"/>
    </source>
</evidence>
<dbReference type="OrthoDB" id="1695687at2"/>
<organism evidence="1 2">
    <name type="scientific">Schleiferilactobacillus harbinensis DSM 16991</name>
    <dbReference type="NCBI Taxonomy" id="1122147"/>
    <lineage>
        <taxon>Bacteria</taxon>
        <taxon>Bacillati</taxon>
        <taxon>Bacillota</taxon>
        <taxon>Bacilli</taxon>
        <taxon>Lactobacillales</taxon>
        <taxon>Lactobacillaceae</taxon>
        <taxon>Schleiferilactobacillus</taxon>
    </lineage>
</organism>
<dbReference type="RefSeq" id="WP_155827913.1">
    <property type="nucleotide sequence ID" value="NZ_AUEH01000030.1"/>
</dbReference>
<dbReference type="PATRIC" id="fig|1122147.4.peg.2787"/>
<evidence type="ECO:0000313" key="2">
    <source>
        <dbReference type="Proteomes" id="UP000050949"/>
    </source>
</evidence>
<proteinExistence type="predicted"/>